<dbReference type="InterPro" id="IPR007848">
    <property type="entry name" value="Small_mtfrase_dom"/>
</dbReference>
<keyword evidence="3 5" id="KW-0949">S-adenosyl-L-methionine</keyword>
<feature type="binding site" evidence="5">
    <location>
        <position position="186"/>
    </location>
    <ligand>
        <name>S-adenosyl-L-methionine</name>
        <dbReference type="ChEBI" id="CHEBI:59789"/>
    </ligand>
</feature>
<dbReference type="NCBIfam" id="TIGR00536">
    <property type="entry name" value="hemK_fam"/>
    <property type="match status" value="1"/>
</dbReference>
<comment type="function">
    <text evidence="5">Methylates the class 1 translation termination release factors RF1/PrfA and RF2/PrfB on the glutamine residue of the universally conserved GGQ motif.</text>
</comment>
<dbReference type="InterPro" id="IPR002052">
    <property type="entry name" value="DNA_methylase_N6_adenine_CS"/>
</dbReference>
<evidence type="ECO:0000313" key="8">
    <source>
        <dbReference type="EMBL" id="UNM96393.1"/>
    </source>
</evidence>
<dbReference type="SUPFAM" id="SSF53335">
    <property type="entry name" value="S-adenosyl-L-methionine-dependent methyltransferases"/>
    <property type="match status" value="1"/>
</dbReference>
<gene>
    <name evidence="5 8" type="primary">prmC</name>
    <name evidence="8" type="ORF">MMG00_00495</name>
</gene>
<dbReference type="InterPro" id="IPR004556">
    <property type="entry name" value="HemK-like"/>
</dbReference>
<comment type="catalytic activity">
    <reaction evidence="4 5">
        <text>L-glutaminyl-[peptide chain release factor] + S-adenosyl-L-methionine = N(5)-methyl-L-glutaminyl-[peptide chain release factor] + S-adenosyl-L-homocysteine + H(+)</text>
        <dbReference type="Rhea" id="RHEA:42896"/>
        <dbReference type="Rhea" id="RHEA-COMP:10271"/>
        <dbReference type="Rhea" id="RHEA-COMP:10272"/>
        <dbReference type="ChEBI" id="CHEBI:15378"/>
        <dbReference type="ChEBI" id="CHEBI:30011"/>
        <dbReference type="ChEBI" id="CHEBI:57856"/>
        <dbReference type="ChEBI" id="CHEBI:59789"/>
        <dbReference type="ChEBI" id="CHEBI:61891"/>
        <dbReference type="EC" id="2.1.1.297"/>
    </reaction>
</comment>
<keyword evidence="1 5" id="KW-0489">Methyltransferase</keyword>
<evidence type="ECO:0000259" key="7">
    <source>
        <dbReference type="Pfam" id="PF17827"/>
    </source>
</evidence>
<accession>A0ABY3X8R6</accession>
<proteinExistence type="inferred from homology"/>
<dbReference type="Pfam" id="PF17827">
    <property type="entry name" value="PrmC_N"/>
    <property type="match status" value="1"/>
</dbReference>
<organism evidence="8 9">
    <name type="scientific">Ignatzschineria rhizosphaerae</name>
    <dbReference type="NCBI Taxonomy" id="2923279"/>
    <lineage>
        <taxon>Bacteria</taxon>
        <taxon>Pseudomonadati</taxon>
        <taxon>Pseudomonadota</taxon>
        <taxon>Gammaproteobacteria</taxon>
        <taxon>Cardiobacteriales</taxon>
        <taxon>Ignatzschineriaceae</taxon>
        <taxon>Ignatzschineria</taxon>
    </lineage>
</organism>
<feature type="binding site" evidence="5">
    <location>
        <begin position="186"/>
        <end position="189"/>
    </location>
    <ligand>
        <name>substrate</name>
    </ligand>
</feature>
<dbReference type="GO" id="GO:0102559">
    <property type="term" value="F:peptide chain release factor N(5)-glutamine methyltransferase activity"/>
    <property type="evidence" value="ECO:0007669"/>
    <property type="project" value="UniProtKB-EC"/>
</dbReference>
<dbReference type="EC" id="2.1.1.297" evidence="5"/>
<comment type="similarity">
    <text evidence="5">Belongs to the protein N5-glutamine methyltransferase family. PrmC subfamily.</text>
</comment>
<dbReference type="PANTHER" id="PTHR18895">
    <property type="entry name" value="HEMK METHYLTRANSFERASE"/>
    <property type="match status" value="1"/>
</dbReference>
<dbReference type="GO" id="GO:0032259">
    <property type="term" value="P:methylation"/>
    <property type="evidence" value="ECO:0007669"/>
    <property type="project" value="UniProtKB-KW"/>
</dbReference>
<evidence type="ECO:0000259" key="6">
    <source>
        <dbReference type="Pfam" id="PF05175"/>
    </source>
</evidence>
<evidence type="ECO:0000256" key="5">
    <source>
        <dbReference type="HAMAP-Rule" id="MF_02126"/>
    </source>
</evidence>
<dbReference type="InterPro" id="IPR050320">
    <property type="entry name" value="N5-glutamine_MTase"/>
</dbReference>
<feature type="binding site" evidence="5">
    <location>
        <position position="144"/>
    </location>
    <ligand>
        <name>S-adenosyl-L-methionine</name>
        <dbReference type="ChEBI" id="CHEBI:59789"/>
    </ligand>
</feature>
<dbReference type="EMBL" id="CP093379">
    <property type="protein sequence ID" value="UNM96393.1"/>
    <property type="molecule type" value="Genomic_DNA"/>
</dbReference>
<dbReference type="InterPro" id="IPR029063">
    <property type="entry name" value="SAM-dependent_MTases_sf"/>
</dbReference>
<protein>
    <recommendedName>
        <fullName evidence="5">Release factor glutamine methyltransferase</fullName>
        <shortName evidence="5">RF MTase</shortName>
        <ecNumber evidence="5">2.1.1.297</ecNumber>
    </recommendedName>
    <alternativeName>
        <fullName evidence="5">N5-glutamine methyltransferase PrmC</fullName>
    </alternativeName>
    <alternativeName>
        <fullName evidence="5">Protein-(glutamine-N5) MTase PrmC</fullName>
    </alternativeName>
    <alternativeName>
        <fullName evidence="5">Protein-glutamine N-methyltransferase PrmC</fullName>
    </alternativeName>
</protein>
<dbReference type="NCBIfam" id="TIGR03534">
    <property type="entry name" value="RF_mod_PrmC"/>
    <property type="match status" value="1"/>
</dbReference>
<reference evidence="8 9" key="1">
    <citation type="submission" date="2022-03" db="EMBL/GenBank/DDBJ databases">
        <title>Ignatzschineria rhizosphaerae HR5S32.</title>
        <authorList>
            <person name="Sun J.Q."/>
            <person name="Feng J.Y."/>
        </authorList>
    </citation>
    <scope>NUCLEOTIDE SEQUENCE [LARGE SCALE GENOMIC DNA]</scope>
    <source>
        <strain evidence="8 9">HR5S32</strain>
    </source>
</reference>
<evidence type="ECO:0000256" key="1">
    <source>
        <dbReference type="ARBA" id="ARBA00022603"/>
    </source>
</evidence>
<evidence type="ECO:0000256" key="4">
    <source>
        <dbReference type="ARBA" id="ARBA00048391"/>
    </source>
</evidence>
<dbReference type="CDD" id="cd02440">
    <property type="entry name" value="AdoMet_MTases"/>
    <property type="match status" value="1"/>
</dbReference>
<dbReference type="PANTHER" id="PTHR18895:SF74">
    <property type="entry name" value="MTRF1L RELEASE FACTOR GLUTAMINE METHYLTRANSFERASE"/>
    <property type="match status" value="1"/>
</dbReference>
<keyword evidence="2 5" id="KW-0808">Transferase</keyword>
<evidence type="ECO:0000256" key="2">
    <source>
        <dbReference type="ARBA" id="ARBA00022679"/>
    </source>
</evidence>
<keyword evidence="9" id="KW-1185">Reference proteome</keyword>
<dbReference type="Pfam" id="PF05175">
    <property type="entry name" value="MTS"/>
    <property type="match status" value="1"/>
</dbReference>
<feature type="binding site" evidence="5">
    <location>
        <begin position="121"/>
        <end position="125"/>
    </location>
    <ligand>
        <name>S-adenosyl-L-methionine</name>
        <dbReference type="ChEBI" id="CHEBI:59789"/>
    </ligand>
</feature>
<sequence>MMIIEEALKFGKEALGSLPSPQFEAELLLSYLLKVNRSYLIAFPEKNLDETTITHYKSLLERRKNGEPFAYITGEREFYGLSLKVNQETLIPRDDTEVIVDAALALIPMKLDTPFSLIDLGTGSGTIALAIKSMRQDISVTAVDYYQETLEIAKQNAQNNQLEVHFTQSNWFENLPLASFDMIVSNPPYIDPIDHHLEGDGVKFEPKRALIADNRGLSDLFHLIESAPRYFKKSGWLLLEHGYDQREPLQQKMQECGYTQIHTLKDYGNNDRVTLGFYR</sequence>
<name>A0ABY3X8R6_9GAMM</name>
<dbReference type="InterPro" id="IPR040758">
    <property type="entry name" value="PrmC_N"/>
</dbReference>
<feature type="domain" description="Release factor glutamine methyltransferase N-terminal" evidence="7">
    <location>
        <begin position="6"/>
        <end position="74"/>
    </location>
</feature>
<evidence type="ECO:0000313" key="9">
    <source>
        <dbReference type="Proteomes" id="UP000829542"/>
    </source>
</evidence>
<feature type="binding site" evidence="5">
    <location>
        <position position="171"/>
    </location>
    <ligand>
        <name>S-adenosyl-L-methionine</name>
        <dbReference type="ChEBI" id="CHEBI:59789"/>
    </ligand>
</feature>
<dbReference type="PROSITE" id="PS00092">
    <property type="entry name" value="N6_MTASE"/>
    <property type="match status" value="1"/>
</dbReference>
<feature type="domain" description="Methyltransferase small" evidence="6">
    <location>
        <begin position="100"/>
        <end position="191"/>
    </location>
</feature>
<dbReference type="HAMAP" id="MF_02126">
    <property type="entry name" value="RF_methyltr_PrmC"/>
    <property type="match status" value="1"/>
</dbReference>
<dbReference type="Gene3D" id="3.40.50.150">
    <property type="entry name" value="Vaccinia Virus protein VP39"/>
    <property type="match status" value="1"/>
</dbReference>
<evidence type="ECO:0000256" key="3">
    <source>
        <dbReference type="ARBA" id="ARBA00022691"/>
    </source>
</evidence>
<dbReference type="Gene3D" id="1.10.8.10">
    <property type="entry name" value="DNA helicase RuvA subunit, C-terminal domain"/>
    <property type="match status" value="1"/>
</dbReference>
<dbReference type="RefSeq" id="WP_242149893.1">
    <property type="nucleotide sequence ID" value="NZ_CP093379.1"/>
</dbReference>
<dbReference type="InterPro" id="IPR019874">
    <property type="entry name" value="RF_methyltr_PrmC"/>
</dbReference>
<dbReference type="Proteomes" id="UP000829542">
    <property type="component" value="Chromosome"/>
</dbReference>